<protein>
    <submittedName>
        <fullName evidence="1">Uncharacterized protein</fullName>
    </submittedName>
</protein>
<evidence type="ECO:0000313" key="2">
    <source>
        <dbReference type="EMBL" id="PVY58880.1"/>
    </source>
</evidence>
<keyword evidence="3" id="KW-1185">Reference proteome</keyword>
<reference evidence="2 4" key="3">
    <citation type="submission" date="2018-04" db="EMBL/GenBank/DDBJ databases">
        <title>Genomic Encyclopedia of Type Strains, Phase IV (KMG-IV): sequencing the most valuable type-strain genomes for metagenomic binning, comparative biology and taxonomic classification.</title>
        <authorList>
            <person name="Goeker M."/>
        </authorList>
    </citation>
    <scope>NUCLEOTIDE SEQUENCE [LARGE SCALE GENOMIC DNA]</scope>
    <source>
        <strain evidence="2 4">DSM 26588</strain>
    </source>
</reference>
<evidence type="ECO:0000313" key="3">
    <source>
        <dbReference type="Proteomes" id="UP000064844"/>
    </source>
</evidence>
<dbReference type="eggNOG" id="ENOG50335JM">
    <property type="taxonomic scope" value="Bacteria"/>
</dbReference>
<dbReference type="Proteomes" id="UP000245778">
    <property type="component" value="Unassembled WGS sequence"/>
</dbReference>
<accession>A0A0S2W1U4</accession>
<dbReference type="EMBL" id="CP011307">
    <property type="protein sequence ID" value="ALP93315.1"/>
    <property type="molecule type" value="Genomic_DNA"/>
</dbReference>
<dbReference type="EMBL" id="QEKK01000003">
    <property type="protein sequence ID" value="PVY58880.1"/>
    <property type="molecule type" value="Genomic_DNA"/>
</dbReference>
<reference evidence="3" key="2">
    <citation type="submission" date="2015-04" db="EMBL/GenBank/DDBJ databases">
        <title>A butyrogenic pathway from the amino acid lysine in a human gut commensal.</title>
        <authorList>
            <person name="de Vos W.M."/>
            <person name="Bui N.T.P."/>
            <person name="Plugge C.M."/>
            <person name="Ritari J."/>
        </authorList>
    </citation>
    <scope>NUCLEOTIDE SEQUENCE [LARGE SCALE GENOMIC DNA]</scope>
    <source>
        <strain evidence="3">AF211</strain>
    </source>
</reference>
<dbReference type="RefSeq" id="WP_033116342.1">
    <property type="nucleotide sequence ID" value="NZ_CALICV010000057.1"/>
</dbReference>
<dbReference type="AlphaFoldDB" id="A0A0S2W1U4"/>
<organism evidence="1 3">
    <name type="scientific">Intestinimonas butyriciproducens</name>
    <dbReference type="NCBI Taxonomy" id="1297617"/>
    <lineage>
        <taxon>Bacteria</taxon>
        <taxon>Bacillati</taxon>
        <taxon>Bacillota</taxon>
        <taxon>Clostridia</taxon>
        <taxon>Eubacteriales</taxon>
        <taxon>Intestinimonas</taxon>
    </lineage>
</organism>
<evidence type="ECO:0000313" key="1">
    <source>
        <dbReference type="EMBL" id="ALP93315.1"/>
    </source>
</evidence>
<dbReference type="STRING" id="1297617.IB211_00921c"/>
<gene>
    <name evidence="2" type="ORF">C7373_103168</name>
    <name evidence="1" type="ORF">IB211_00921c</name>
</gene>
<dbReference type="KEGG" id="ibu:IB211_00921c"/>
<dbReference type="Proteomes" id="UP000064844">
    <property type="component" value="Chromosome"/>
</dbReference>
<dbReference type="OrthoDB" id="1857314at2"/>
<sequence>MDLRNNQILVGELLDNPASRAVFQKRFGKYLSHPMVATARTLTLQQLIGFAQVYLPKPIIHETLKDLRNL</sequence>
<name>A0A0S2W1U4_9FIRM</name>
<dbReference type="GeneID" id="93229833"/>
<reference evidence="1 3" key="1">
    <citation type="journal article" date="2015" name="Nat. Commun.">
        <title>Production of butyrate from lysine and the Amadori product fructoselysine by a human gut commensal.</title>
        <authorList>
            <person name="Bui T.P."/>
            <person name="Ritari J."/>
            <person name="Boeren S."/>
            <person name="de Waard P."/>
            <person name="Plugge C.M."/>
            <person name="de Vos W.M."/>
        </authorList>
    </citation>
    <scope>NUCLEOTIDE SEQUENCE [LARGE SCALE GENOMIC DNA]</scope>
    <source>
        <strain evidence="1 3">AF211</strain>
    </source>
</reference>
<proteinExistence type="predicted"/>
<evidence type="ECO:0000313" key="4">
    <source>
        <dbReference type="Proteomes" id="UP000245778"/>
    </source>
</evidence>